<feature type="binding site" description="in other chain" evidence="7">
    <location>
        <position position="199"/>
    </location>
    <ligand>
        <name>substrate</name>
        <note>ligand shared between dimeric partners</note>
    </ligand>
</feature>
<dbReference type="NCBIfam" id="TIGR00873">
    <property type="entry name" value="gnd"/>
    <property type="match status" value="1"/>
</dbReference>
<dbReference type="InterPro" id="IPR006183">
    <property type="entry name" value="Pgluconate_DH"/>
</dbReference>
<dbReference type="InterPro" id="IPR006115">
    <property type="entry name" value="6PGDH_NADP-bd"/>
</dbReference>
<feature type="binding site" description="in other chain" evidence="7">
    <location>
        <position position="296"/>
    </location>
    <ligand>
        <name>substrate</name>
        <note>ligand shared between dimeric partners</note>
    </ligand>
</feature>
<organism evidence="11 12">
    <name type="scientific">Brachybacterium phenoliresistens</name>
    <dbReference type="NCBI Taxonomy" id="396014"/>
    <lineage>
        <taxon>Bacteria</taxon>
        <taxon>Bacillati</taxon>
        <taxon>Actinomycetota</taxon>
        <taxon>Actinomycetes</taxon>
        <taxon>Micrococcales</taxon>
        <taxon>Dermabacteraceae</taxon>
        <taxon>Brachybacterium</taxon>
    </lineage>
</organism>
<dbReference type="InterPro" id="IPR036291">
    <property type="entry name" value="NAD(P)-bd_dom_sf"/>
</dbReference>
<comment type="similarity">
    <text evidence="1 5 9">Belongs to the 6-phosphogluconate dehydrogenase family.</text>
</comment>
<dbReference type="InterPro" id="IPR008927">
    <property type="entry name" value="6-PGluconate_DH-like_C_sf"/>
</dbReference>
<comment type="subunit">
    <text evidence="2 5">Homodimer.</text>
</comment>
<dbReference type="Proteomes" id="UP000023067">
    <property type="component" value="Unassembled WGS sequence"/>
</dbReference>
<accession>Z9JUH2</accession>
<dbReference type="Pfam" id="PF03446">
    <property type="entry name" value="NAD_binding_2"/>
    <property type="match status" value="1"/>
</dbReference>
<feature type="binding site" evidence="7">
    <location>
        <position position="455"/>
    </location>
    <ligand>
        <name>substrate</name>
        <note>ligand shared between dimeric partners</note>
    </ligand>
</feature>
<keyword evidence="5 9" id="KW-0521">NADP</keyword>
<dbReference type="Gene3D" id="1.10.1040.10">
    <property type="entry name" value="N-(1-d-carboxylethyl)-l-norvaline Dehydrogenase, domain 2"/>
    <property type="match status" value="1"/>
</dbReference>
<dbReference type="SUPFAM" id="SSF51735">
    <property type="entry name" value="NAD(P)-binding Rossmann-fold domains"/>
    <property type="match status" value="1"/>
</dbReference>
<dbReference type="EC" id="1.1.1.44" evidence="5 9"/>
<dbReference type="PROSITE" id="PS00461">
    <property type="entry name" value="6PGD"/>
    <property type="match status" value="1"/>
</dbReference>
<sequence>MATFAASPANAADIGVTGMAVMGSNLARNLARNGFKVAIHNRSVGKTEKVIDSYGDEGEFFPSESTADFVASLQKPRVAIIMVKAGGPTDAVIDELAEHMEEGDIIVDAGNALFSDTRRREAALREKGLHFVGTGVSGGEEGALNGPSIMPGGTKESYDRLGPMFEKISAHVDGVPCCTHVGADGAGHFVKMVHNGIEYADMQVISEAYDLMSKALGKPASEIGDVFAEWNKGDLESFLIEITAEVLHHTDATSGKAFVDVILDQAAQKGTGAWTVQTALSLGVPVTGIAEATFARSVSGSVPQREAGRAVLPAETQDLAVLDEASFIDDLQKALYAAKLVSYSQGFDEISAGAQEYGWDIDLGAMARIWRGGCIIRAKFLNRITEAYERNATLPLLLADEYFTAEITKCIPAWRRVVAFAAANGIPVPVFSSTLSYYDAVRAERLPAALVQAQRDFFGAHTYKRVDGEGTFHVEWSEDRRETNQDA</sequence>
<dbReference type="FunFam" id="1.20.5.320:FF:000001">
    <property type="entry name" value="6-phosphogluconate dehydrogenase, decarboxylating"/>
    <property type="match status" value="1"/>
</dbReference>
<dbReference type="GO" id="GO:0019521">
    <property type="term" value="P:D-gluconate metabolic process"/>
    <property type="evidence" value="ECO:0007669"/>
    <property type="project" value="UniProtKB-KW"/>
</dbReference>
<feature type="domain" description="6-phosphogluconate dehydrogenase C-terminal" evidence="10">
    <location>
        <begin position="187"/>
        <end position="477"/>
    </location>
</feature>
<evidence type="ECO:0000313" key="11">
    <source>
        <dbReference type="EMBL" id="EWS81854.1"/>
    </source>
</evidence>
<dbReference type="GO" id="GO:0006098">
    <property type="term" value="P:pentose-phosphate shunt"/>
    <property type="evidence" value="ECO:0007669"/>
    <property type="project" value="UniProtKB-UniPathway"/>
</dbReference>
<keyword evidence="3 5" id="KW-0560">Oxidoreductase</keyword>
<dbReference type="FunFam" id="3.40.50.720:FF:000007">
    <property type="entry name" value="6-phosphogluconate dehydrogenase, decarboxylating"/>
    <property type="match status" value="1"/>
</dbReference>
<keyword evidence="5 9" id="KW-0570">Pentose shunt</keyword>
<dbReference type="SMART" id="SM01350">
    <property type="entry name" value="6PGD"/>
    <property type="match status" value="1"/>
</dbReference>
<feature type="binding site" description="in other chain" evidence="7">
    <location>
        <position position="269"/>
    </location>
    <ligand>
        <name>substrate</name>
        <note>ligand shared between dimeric partners</note>
    </ligand>
</feature>
<evidence type="ECO:0000256" key="7">
    <source>
        <dbReference type="PIRSR" id="PIRSR000109-2"/>
    </source>
</evidence>
<evidence type="ECO:0000256" key="3">
    <source>
        <dbReference type="ARBA" id="ARBA00023002"/>
    </source>
</evidence>
<keyword evidence="12" id="KW-1185">Reference proteome</keyword>
<evidence type="ECO:0000256" key="5">
    <source>
        <dbReference type="PIRNR" id="PIRNR000109"/>
    </source>
</evidence>
<dbReference type="HOGENOM" id="CLU_024540_4_2_11"/>
<gene>
    <name evidence="11" type="ORF">BF93_13530</name>
</gene>
<dbReference type="Pfam" id="PF00393">
    <property type="entry name" value="6PGD"/>
    <property type="match status" value="1"/>
</dbReference>
<dbReference type="eggNOG" id="COG0362">
    <property type="taxonomic scope" value="Bacteria"/>
</dbReference>
<comment type="caution">
    <text evidence="11">The sequence shown here is derived from an EMBL/GenBank/DDBJ whole genome shotgun (WGS) entry which is preliminary data.</text>
</comment>
<dbReference type="InterPro" id="IPR013328">
    <property type="entry name" value="6PGD_dom2"/>
</dbReference>
<evidence type="ECO:0000313" key="12">
    <source>
        <dbReference type="Proteomes" id="UP000023067"/>
    </source>
</evidence>
<feature type="binding site" evidence="8">
    <location>
        <begin position="18"/>
        <end position="23"/>
    </location>
    <ligand>
        <name>NADP(+)</name>
        <dbReference type="ChEBI" id="CHEBI:58349"/>
    </ligand>
</feature>
<evidence type="ECO:0000256" key="2">
    <source>
        <dbReference type="ARBA" id="ARBA00011738"/>
    </source>
</evidence>
<feature type="active site" description="Proton donor" evidence="6">
    <location>
        <position position="198"/>
    </location>
</feature>
<protein>
    <recommendedName>
        <fullName evidence="5 9">6-phosphogluconate dehydrogenase, decarboxylating</fullName>
        <ecNumber evidence="5 9">1.1.1.44</ecNumber>
    </recommendedName>
</protein>
<feature type="binding site" evidence="8">
    <location>
        <position position="111"/>
    </location>
    <ligand>
        <name>NADP(+)</name>
        <dbReference type="ChEBI" id="CHEBI:58349"/>
    </ligand>
</feature>
<dbReference type="SUPFAM" id="SSF48179">
    <property type="entry name" value="6-phosphogluconate dehydrogenase C-terminal domain-like"/>
    <property type="match status" value="1"/>
</dbReference>
<keyword evidence="4 9" id="KW-0311">Gluconate utilization</keyword>
<name>Z9JUH2_9MICO</name>
<evidence type="ECO:0000256" key="8">
    <source>
        <dbReference type="PIRSR" id="PIRSR000109-3"/>
    </source>
</evidence>
<comment type="pathway">
    <text evidence="5 9">Carbohydrate degradation; pentose phosphate pathway; D-ribulose 5-phosphate from D-glucose 6-phosphate (oxidative stage): step 3/3.</text>
</comment>
<dbReference type="EMBL" id="JDYK01000004">
    <property type="protein sequence ID" value="EWS81854.1"/>
    <property type="molecule type" value="Genomic_DNA"/>
</dbReference>
<feature type="binding site" evidence="8">
    <location>
        <begin position="83"/>
        <end position="85"/>
    </location>
    <ligand>
        <name>NADP(+)</name>
        <dbReference type="ChEBI" id="CHEBI:58349"/>
    </ligand>
</feature>
<evidence type="ECO:0000256" key="9">
    <source>
        <dbReference type="RuleBase" id="RU000485"/>
    </source>
</evidence>
<dbReference type="InterPro" id="IPR006113">
    <property type="entry name" value="6PGDH_Gnd/GntZ"/>
</dbReference>
<feature type="binding site" description="in other chain" evidence="7">
    <location>
        <position position="111"/>
    </location>
    <ligand>
        <name>substrate</name>
        <note>ligand shared between dimeric partners</note>
    </ligand>
</feature>
<comment type="function">
    <text evidence="5">Catalyzes the oxidative decarboxylation of 6-phosphogluconate to ribulose 5-phosphate and CO(2), with concomitant reduction of NADP to NADPH.</text>
</comment>
<dbReference type="AlphaFoldDB" id="Z9JUH2"/>
<dbReference type="OrthoDB" id="9804542at2"/>
<evidence type="ECO:0000256" key="1">
    <source>
        <dbReference type="ARBA" id="ARBA00008419"/>
    </source>
</evidence>
<dbReference type="PATRIC" id="fig|396014.3.peg.1059"/>
<evidence type="ECO:0000259" key="10">
    <source>
        <dbReference type="SMART" id="SM01350"/>
    </source>
</evidence>
<dbReference type="Gene3D" id="1.20.5.320">
    <property type="entry name" value="6-Phosphogluconate Dehydrogenase, domain 3"/>
    <property type="match status" value="1"/>
</dbReference>
<dbReference type="NCBIfam" id="NF006765">
    <property type="entry name" value="PRK09287.1"/>
    <property type="match status" value="1"/>
</dbReference>
<feature type="binding site" evidence="8">
    <location>
        <begin position="41"/>
        <end position="43"/>
    </location>
    <ligand>
        <name>NADP(+)</name>
        <dbReference type="ChEBI" id="CHEBI:58349"/>
    </ligand>
</feature>
<proteinExistence type="inferred from homology"/>
<feature type="binding site" description="in other chain" evidence="7">
    <location>
        <begin position="194"/>
        <end position="195"/>
    </location>
    <ligand>
        <name>substrate</name>
        <note>ligand shared between dimeric partners</note>
    </ligand>
</feature>
<dbReference type="FunFam" id="1.10.1040.10:FF:000002">
    <property type="entry name" value="6-phosphogluconate dehydrogenase, decarboxylating"/>
    <property type="match status" value="1"/>
</dbReference>
<dbReference type="UniPathway" id="UPA00115">
    <property type="reaction ID" value="UER00410"/>
</dbReference>
<dbReference type="RefSeq" id="WP_038371193.1">
    <property type="nucleotide sequence ID" value="NZ_BAAAOW010000003.1"/>
</dbReference>
<dbReference type="PIRSF" id="PIRSF000109">
    <property type="entry name" value="6PGD"/>
    <property type="match status" value="1"/>
</dbReference>
<dbReference type="GO" id="GO:0004616">
    <property type="term" value="F:phosphogluconate dehydrogenase (decarboxylating) activity"/>
    <property type="evidence" value="ECO:0007669"/>
    <property type="project" value="UniProtKB-EC"/>
</dbReference>
<feature type="binding site" evidence="7">
    <location>
        <position position="461"/>
    </location>
    <ligand>
        <name>substrate</name>
        <note>ligand shared between dimeric partners</note>
    </ligand>
</feature>
<feature type="binding site" description="in other chain" evidence="7">
    <location>
        <begin position="137"/>
        <end position="139"/>
    </location>
    <ligand>
        <name>substrate</name>
        <note>ligand shared between dimeric partners</note>
    </ligand>
</feature>
<dbReference type="InterPro" id="IPR006114">
    <property type="entry name" value="6PGDH_C"/>
</dbReference>
<feature type="active site" description="Proton acceptor" evidence="6">
    <location>
        <position position="191"/>
    </location>
</feature>
<dbReference type="PRINTS" id="PR00076">
    <property type="entry name" value="6PGDHDRGNASE"/>
</dbReference>
<reference evidence="11 12" key="1">
    <citation type="submission" date="2014-02" db="EMBL/GenBank/DDBJ databases">
        <title>Genome sequence of Brachybacterium phenoliresistens strain W13A50.</title>
        <authorList>
            <person name="Wang X."/>
        </authorList>
    </citation>
    <scope>NUCLEOTIDE SEQUENCE [LARGE SCALE GENOMIC DNA]</scope>
    <source>
        <strain evidence="11 12">W13A50</strain>
    </source>
</reference>
<dbReference type="Gene3D" id="3.40.50.720">
    <property type="entry name" value="NAD(P)-binding Rossmann-like Domain"/>
    <property type="match status" value="1"/>
</dbReference>
<evidence type="ECO:0000256" key="4">
    <source>
        <dbReference type="ARBA" id="ARBA00023064"/>
    </source>
</evidence>
<dbReference type="PANTHER" id="PTHR11811">
    <property type="entry name" value="6-PHOSPHOGLUCONATE DEHYDROGENASE"/>
    <property type="match status" value="1"/>
</dbReference>
<evidence type="ECO:0000256" key="6">
    <source>
        <dbReference type="PIRSR" id="PIRSR000109-1"/>
    </source>
</evidence>
<dbReference type="GO" id="GO:0050661">
    <property type="term" value="F:NADP binding"/>
    <property type="evidence" value="ECO:0007669"/>
    <property type="project" value="InterPro"/>
</dbReference>
<dbReference type="STRING" id="396014.BF93_13530"/>
<comment type="catalytic activity">
    <reaction evidence="5 9">
        <text>6-phospho-D-gluconate + NADP(+) = D-ribulose 5-phosphate + CO2 + NADPH</text>
        <dbReference type="Rhea" id="RHEA:10116"/>
        <dbReference type="ChEBI" id="CHEBI:16526"/>
        <dbReference type="ChEBI" id="CHEBI:57783"/>
        <dbReference type="ChEBI" id="CHEBI:58121"/>
        <dbReference type="ChEBI" id="CHEBI:58349"/>
        <dbReference type="ChEBI" id="CHEBI:58759"/>
        <dbReference type="EC" id="1.1.1.44"/>
    </reaction>
</comment>
<dbReference type="InterPro" id="IPR006184">
    <property type="entry name" value="6PGdom_BS"/>
</dbReference>